<reference evidence="1" key="1">
    <citation type="journal article" date="2023" name="Nat. Commun.">
        <title>Diploid and tetraploid genomes of Acorus and the evolution of monocots.</title>
        <authorList>
            <person name="Ma L."/>
            <person name="Liu K.W."/>
            <person name="Li Z."/>
            <person name="Hsiao Y.Y."/>
            <person name="Qi Y."/>
            <person name="Fu T."/>
            <person name="Tang G.D."/>
            <person name="Zhang D."/>
            <person name="Sun W.H."/>
            <person name="Liu D.K."/>
            <person name="Li Y."/>
            <person name="Chen G.Z."/>
            <person name="Liu X.D."/>
            <person name="Liao X.Y."/>
            <person name="Jiang Y.T."/>
            <person name="Yu X."/>
            <person name="Hao Y."/>
            <person name="Huang J."/>
            <person name="Zhao X.W."/>
            <person name="Ke S."/>
            <person name="Chen Y.Y."/>
            <person name="Wu W.L."/>
            <person name="Hsu J.L."/>
            <person name="Lin Y.F."/>
            <person name="Huang M.D."/>
            <person name="Li C.Y."/>
            <person name="Huang L."/>
            <person name="Wang Z.W."/>
            <person name="Zhao X."/>
            <person name="Zhong W.Y."/>
            <person name="Peng D.H."/>
            <person name="Ahmad S."/>
            <person name="Lan S."/>
            <person name="Zhang J.S."/>
            <person name="Tsai W.C."/>
            <person name="Van de Peer Y."/>
            <person name="Liu Z.J."/>
        </authorList>
    </citation>
    <scope>NUCLEOTIDE SEQUENCE</scope>
    <source>
        <strain evidence="1">CP</strain>
    </source>
</reference>
<comment type="caution">
    <text evidence="1">The sequence shown here is derived from an EMBL/GenBank/DDBJ whole genome shotgun (WGS) entry which is preliminary data.</text>
</comment>
<protein>
    <submittedName>
        <fullName evidence="1">Uncharacterized protein</fullName>
    </submittedName>
</protein>
<evidence type="ECO:0000313" key="1">
    <source>
        <dbReference type="EMBL" id="KAK1317565.1"/>
    </source>
</evidence>
<keyword evidence="2" id="KW-1185">Reference proteome</keyword>
<dbReference type="Proteomes" id="UP001180020">
    <property type="component" value="Unassembled WGS sequence"/>
</dbReference>
<proteinExistence type="predicted"/>
<reference evidence="1" key="2">
    <citation type="submission" date="2023-06" db="EMBL/GenBank/DDBJ databases">
        <authorList>
            <person name="Ma L."/>
            <person name="Liu K.-W."/>
            <person name="Li Z."/>
            <person name="Hsiao Y.-Y."/>
            <person name="Qi Y."/>
            <person name="Fu T."/>
            <person name="Tang G."/>
            <person name="Zhang D."/>
            <person name="Sun W.-H."/>
            <person name="Liu D.-K."/>
            <person name="Li Y."/>
            <person name="Chen G.-Z."/>
            <person name="Liu X.-D."/>
            <person name="Liao X.-Y."/>
            <person name="Jiang Y.-T."/>
            <person name="Yu X."/>
            <person name="Hao Y."/>
            <person name="Huang J."/>
            <person name="Zhao X.-W."/>
            <person name="Ke S."/>
            <person name="Chen Y.-Y."/>
            <person name="Wu W.-L."/>
            <person name="Hsu J.-L."/>
            <person name="Lin Y.-F."/>
            <person name="Huang M.-D."/>
            <person name="Li C.-Y."/>
            <person name="Huang L."/>
            <person name="Wang Z.-W."/>
            <person name="Zhao X."/>
            <person name="Zhong W.-Y."/>
            <person name="Peng D.-H."/>
            <person name="Ahmad S."/>
            <person name="Lan S."/>
            <person name="Zhang J.-S."/>
            <person name="Tsai W.-C."/>
            <person name="Van De Peer Y."/>
            <person name="Liu Z.-J."/>
        </authorList>
    </citation>
    <scope>NUCLEOTIDE SEQUENCE</scope>
    <source>
        <strain evidence="1">CP</strain>
        <tissue evidence="1">Leaves</tissue>
    </source>
</reference>
<dbReference type="EMBL" id="JAUJYO010000005">
    <property type="protein sequence ID" value="KAK1317565.1"/>
    <property type="molecule type" value="Genomic_DNA"/>
</dbReference>
<evidence type="ECO:0000313" key="2">
    <source>
        <dbReference type="Proteomes" id="UP001180020"/>
    </source>
</evidence>
<dbReference type="AlphaFoldDB" id="A0AAV9EY10"/>
<sequence length="98" mass="11429">MAWGWRSSVEIGPWTTEIWRSLICVRTVGTAKIGGLVVDKKRDNFQKRPISLLCGSKSYTIFEEAWKWYLEWKGLFPLELLANERIQEHLMEGLAMID</sequence>
<gene>
    <name evidence="1" type="ORF">QJS10_CPA05g01850</name>
</gene>
<accession>A0AAV9EY10</accession>
<organism evidence="1 2">
    <name type="scientific">Acorus calamus</name>
    <name type="common">Sweet flag</name>
    <dbReference type="NCBI Taxonomy" id="4465"/>
    <lineage>
        <taxon>Eukaryota</taxon>
        <taxon>Viridiplantae</taxon>
        <taxon>Streptophyta</taxon>
        <taxon>Embryophyta</taxon>
        <taxon>Tracheophyta</taxon>
        <taxon>Spermatophyta</taxon>
        <taxon>Magnoliopsida</taxon>
        <taxon>Liliopsida</taxon>
        <taxon>Acoraceae</taxon>
        <taxon>Acorus</taxon>
    </lineage>
</organism>
<name>A0AAV9EY10_ACOCL</name>